<dbReference type="Gene3D" id="3.40.50.720">
    <property type="entry name" value="NAD(P)-binding Rossmann-like Domain"/>
    <property type="match status" value="1"/>
</dbReference>
<dbReference type="Pfam" id="PF02737">
    <property type="entry name" value="3HCDH_N"/>
    <property type="match status" value="1"/>
</dbReference>
<dbReference type="Gene3D" id="1.10.1040.50">
    <property type="match status" value="1"/>
</dbReference>
<dbReference type="InterPro" id="IPR036291">
    <property type="entry name" value="NAD(P)-bd_dom_sf"/>
</dbReference>
<evidence type="ECO:0000259" key="3">
    <source>
        <dbReference type="Pfam" id="PF02737"/>
    </source>
</evidence>
<sequence>MCEAEAQTAITRIVAANGISEIKGVSLVVEAVAERLDVKQKIFADVEEIVEDACILATNTSSISIPAIGAQMRRPERLIGMHFFNPAPVMALVEIVSGLATSRDIADCVYSTARDWGKVPVHTKSTPGFIVNRVARPYYAEGLRSLNEKVADAASIDALMRDSGQFRMGPLELMDLIGHDVNFAVTESVFSAMFAHRRFTPSIIQRELVDGGFLGRKTGRGFFDYSEGAQRPGPTIEPLASAPANVKLGPTLSPGTKLQERLVEAGLPVSPERTTDTDVIAEVAGGQSSEFASPGVSVFATQ</sequence>
<evidence type="ECO:0000259" key="2">
    <source>
        <dbReference type="Pfam" id="PF00725"/>
    </source>
</evidence>
<dbReference type="InterPro" id="IPR006108">
    <property type="entry name" value="3HC_DH_C"/>
</dbReference>
<reference evidence="4 5" key="1">
    <citation type="submission" date="2018-05" db="EMBL/GenBank/DDBJ databases">
        <title>Genomic Encyclopedia of Type Strains, Phase IV (KMG-V): Genome sequencing to study the core and pangenomes of soil and plant-associated prokaryotes.</title>
        <authorList>
            <person name="Whitman W."/>
        </authorList>
    </citation>
    <scope>NUCLEOTIDE SEQUENCE [LARGE SCALE GENOMIC DNA]</scope>
    <source>
        <strain evidence="4 5">SCZa-39</strain>
    </source>
</reference>
<dbReference type="PANTHER" id="PTHR48075:SF5">
    <property type="entry name" value="3-HYDROXYBUTYRYL-COA DEHYDROGENASE"/>
    <property type="match status" value="1"/>
</dbReference>
<gene>
    <name evidence="4" type="ORF">C7402_103461</name>
</gene>
<evidence type="ECO:0000313" key="5">
    <source>
        <dbReference type="Proteomes" id="UP000245712"/>
    </source>
</evidence>
<dbReference type="Pfam" id="PF00725">
    <property type="entry name" value="3HCDH"/>
    <property type="match status" value="1"/>
</dbReference>
<dbReference type="PANTHER" id="PTHR48075">
    <property type="entry name" value="3-HYDROXYACYL-COA DEHYDROGENASE FAMILY PROTEIN"/>
    <property type="match status" value="1"/>
</dbReference>
<keyword evidence="5" id="KW-1185">Reference proteome</keyword>
<dbReference type="SUPFAM" id="SSF48179">
    <property type="entry name" value="6-phosphogluconate dehydrogenase C-terminal domain-like"/>
    <property type="match status" value="1"/>
</dbReference>
<accession>A0ABX5KVH4</accession>
<dbReference type="InterPro" id="IPR008927">
    <property type="entry name" value="6-PGluconate_DH-like_C_sf"/>
</dbReference>
<dbReference type="Proteomes" id="UP000245712">
    <property type="component" value="Unassembled WGS sequence"/>
</dbReference>
<organism evidence="4 5">
    <name type="scientific">Paraburkholderia unamae</name>
    <dbReference type="NCBI Taxonomy" id="219649"/>
    <lineage>
        <taxon>Bacteria</taxon>
        <taxon>Pseudomonadati</taxon>
        <taxon>Pseudomonadota</taxon>
        <taxon>Betaproteobacteria</taxon>
        <taxon>Burkholderiales</taxon>
        <taxon>Burkholderiaceae</taxon>
        <taxon>Paraburkholderia</taxon>
    </lineage>
</organism>
<keyword evidence="1" id="KW-0560">Oxidoreductase</keyword>
<dbReference type="EMBL" id="QEOB01000003">
    <property type="protein sequence ID" value="PVX85883.1"/>
    <property type="molecule type" value="Genomic_DNA"/>
</dbReference>
<dbReference type="InterPro" id="IPR006176">
    <property type="entry name" value="3-OHacyl-CoA_DH_NAD-bd"/>
</dbReference>
<feature type="domain" description="3-hydroxyacyl-CoA dehydrogenase C-terminal" evidence="2">
    <location>
        <begin position="128"/>
        <end position="225"/>
    </location>
</feature>
<evidence type="ECO:0000256" key="1">
    <source>
        <dbReference type="ARBA" id="ARBA00023002"/>
    </source>
</evidence>
<dbReference type="SUPFAM" id="SSF51735">
    <property type="entry name" value="NAD(P)-binding Rossmann-fold domains"/>
    <property type="match status" value="1"/>
</dbReference>
<evidence type="ECO:0000313" key="4">
    <source>
        <dbReference type="EMBL" id="PVX85883.1"/>
    </source>
</evidence>
<feature type="domain" description="3-hydroxyacyl-CoA dehydrogenase NAD binding" evidence="3">
    <location>
        <begin position="3"/>
        <end position="125"/>
    </location>
</feature>
<proteinExistence type="predicted"/>
<comment type="caution">
    <text evidence="4">The sequence shown here is derived from an EMBL/GenBank/DDBJ whole genome shotgun (WGS) entry which is preliminary data.</text>
</comment>
<protein>
    <submittedName>
        <fullName evidence="4">3-hydroxyacyl-CoA dehydrogenase</fullName>
    </submittedName>
</protein>
<name>A0ABX5KVH4_9BURK</name>